<organism evidence="3 4">
    <name type="scientific">Elysia crispata</name>
    <name type="common">lettuce slug</name>
    <dbReference type="NCBI Taxonomy" id="231223"/>
    <lineage>
        <taxon>Eukaryota</taxon>
        <taxon>Metazoa</taxon>
        <taxon>Spiralia</taxon>
        <taxon>Lophotrochozoa</taxon>
        <taxon>Mollusca</taxon>
        <taxon>Gastropoda</taxon>
        <taxon>Heterobranchia</taxon>
        <taxon>Euthyneura</taxon>
        <taxon>Panpulmonata</taxon>
        <taxon>Sacoglossa</taxon>
        <taxon>Placobranchoidea</taxon>
        <taxon>Plakobranchidae</taxon>
        <taxon>Elysia</taxon>
    </lineage>
</organism>
<dbReference type="EMBL" id="JAWDGP010005352">
    <property type="protein sequence ID" value="KAK3757706.1"/>
    <property type="molecule type" value="Genomic_DNA"/>
</dbReference>
<proteinExistence type="predicted"/>
<protein>
    <submittedName>
        <fullName evidence="3">Uncharacterized protein</fullName>
    </submittedName>
</protein>
<evidence type="ECO:0000313" key="3">
    <source>
        <dbReference type="EMBL" id="KAK3757706.1"/>
    </source>
</evidence>
<keyword evidence="2" id="KW-0732">Signal</keyword>
<dbReference type="Proteomes" id="UP001283361">
    <property type="component" value="Unassembled WGS sequence"/>
</dbReference>
<reference evidence="3" key="1">
    <citation type="journal article" date="2023" name="G3 (Bethesda)">
        <title>A reference genome for the long-term kleptoplast-retaining sea slug Elysia crispata morphotype clarki.</title>
        <authorList>
            <person name="Eastman K.E."/>
            <person name="Pendleton A.L."/>
            <person name="Shaikh M.A."/>
            <person name="Suttiyut T."/>
            <person name="Ogas R."/>
            <person name="Tomko P."/>
            <person name="Gavelis G."/>
            <person name="Widhalm J.R."/>
            <person name="Wisecaver J.H."/>
        </authorList>
    </citation>
    <scope>NUCLEOTIDE SEQUENCE</scope>
    <source>
        <strain evidence="3">ECLA1</strain>
    </source>
</reference>
<keyword evidence="1" id="KW-0175">Coiled coil</keyword>
<evidence type="ECO:0000313" key="4">
    <source>
        <dbReference type="Proteomes" id="UP001283361"/>
    </source>
</evidence>
<name>A0AAE0YWB2_9GAST</name>
<feature type="signal peptide" evidence="2">
    <location>
        <begin position="1"/>
        <end position="28"/>
    </location>
</feature>
<feature type="coiled-coil region" evidence="1">
    <location>
        <begin position="83"/>
        <end position="110"/>
    </location>
</feature>
<feature type="chain" id="PRO_5042135734" evidence="2">
    <location>
        <begin position="29"/>
        <end position="284"/>
    </location>
</feature>
<comment type="caution">
    <text evidence="3">The sequence shown here is derived from an EMBL/GenBank/DDBJ whole genome shotgun (WGS) entry which is preliminary data.</text>
</comment>
<evidence type="ECO:0000256" key="2">
    <source>
        <dbReference type="SAM" id="SignalP"/>
    </source>
</evidence>
<evidence type="ECO:0000256" key="1">
    <source>
        <dbReference type="SAM" id="Coils"/>
    </source>
</evidence>
<gene>
    <name evidence="3" type="ORF">RRG08_000213</name>
</gene>
<accession>A0AAE0YWB2</accession>
<keyword evidence="4" id="KW-1185">Reference proteome</keyword>
<dbReference type="AlphaFoldDB" id="A0AAE0YWB2"/>
<sequence length="284" mass="31835">MKGGNIFKAIGVATLAVILVATSSGVRGSDLCDMDQYQRKSMCGSVLNALTSSRALCNFTSHRAVSIPVWMYDFVNSSNVIHLSDFQVEITKYNEELNKLYQALQQYSAIWDHPVFKKLKTLVENLRNARNFVDELGDSLARLMDSQPAATSALGVSTETTAASAKTATTTISTTSSESIDSIQQKVNFVTKKLKSLLRCWSNRCNSCGDSRRRRNAFVSRFHVRSPIRVCSEDLHPVWVLCVMPRERHEYFTVEKKRKWVVKAGSFLDGYVPSARFKGVKKSI</sequence>